<sequence length="278" mass="32722">MSMDKERKKELGKFLKSKRGKISPTEFGLPIGKRRKAIGLRREELSQLAGIGLTWYTWLEQGRDIQVSTQVLDSISRILKLNHEERKHIYLLANHQIPLDNNSDIVDTLHPVVQNFINHQKDCPIYVTNEKWDVISWNKAACKVFGDFTKMSSKEKNALWRCFCSKDYKELLVNWEDHAKRLLAQFRATTNRFIGERWYKDLIDELRTTSEKFNNWWGDQEILGTPIGEKEIRHPYIGTLFMEHMTLQVYDSPDLKLTIYRPLEKGHTAEKMERLLNG</sequence>
<protein>
    <submittedName>
        <fullName evidence="2">Helix-turn-helix transcriptional regulator</fullName>
    </submittedName>
</protein>
<accession>A0ABW5PUL8</accession>
<organism evidence="2 3">
    <name type="scientific">Terrilactibacillus laevilacticus</name>
    <dbReference type="NCBI Taxonomy" id="1380157"/>
    <lineage>
        <taxon>Bacteria</taxon>
        <taxon>Bacillati</taxon>
        <taxon>Bacillota</taxon>
        <taxon>Bacilli</taxon>
        <taxon>Bacillales</taxon>
        <taxon>Bacillaceae</taxon>
        <taxon>Terrilactibacillus</taxon>
    </lineage>
</organism>
<dbReference type="InterPro" id="IPR010982">
    <property type="entry name" value="Lambda_DNA-bd_dom_sf"/>
</dbReference>
<dbReference type="EMBL" id="JBHUMR010000015">
    <property type="protein sequence ID" value="MFD2618427.1"/>
    <property type="molecule type" value="Genomic_DNA"/>
</dbReference>
<dbReference type="PANTHER" id="PTHR35010">
    <property type="entry name" value="BLL4672 PROTEIN-RELATED"/>
    <property type="match status" value="1"/>
</dbReference>
<dbReference type="SMART" id="SM00530">
    <property type="entry name" value="HTH_XRE"/>
    <property type="match status" value="1"/>
</dbReference>
<dbReference type="Gene3D" id="1.10.260.40">
    <property type="entry name" value="lambda repressor-like DNA-binding domains"/>
    <property type="match status" value="1"/>
</dbReference>
<name>A0ABW5PUL8_9BACI</name>
<feature type="domain" description="HTH cro/C1-type" evidence="1">
    <location>
        <begin position="30"/>
        <end position="86"/>
    </location>
</feature>
<evidence type="ECO:0000313" key="3">
    <source>
        <dbReference type="Proteomes" id="UP001597458"/>
    </source>
</evidence>
<dbReference type="InterPro" id="IPR001387">
    <property type="entry name" value="Cro/C1-type_HTH"/>
</dbReference>
<dbReference type="InterPro" id="IPR041413">
    <property type="entry name" value="MLTR_LBD"/>
</dbReference>
<gene>
    <name evidence="2" type="ORF">ACFSTF_14050</name>
</gene>
<dbReference type="Pfam" id="PF13560">
    <property type="entry name" value="HTH_31"/>
    <property type="match status" value="1"/>
</dbReference>
<dbReference type="Pfam" id="PF17765">
    <property type="entry name" value="MLTR_LBD"/>
    <property type="match status" value="1"/>
</dbReference>
<dbReference type="Gene3D" id="3.30.450.180">
    <property type="match status" value="1"/>
</dbReference>
<dbReference type="RefSeq" id="WP_373681550.1">
    <property type="nucleotide sequence ID" value="NZ_JBHUMR010000015.1"/>
</dbReference>
<keyword evidence="3" id="KW-1185">Reference proteome</keyword>
<proteinExistence type="predicted"/>
<dbReference type="SUPFAM" id="SSF47413">
    <property type="entry name" value="lambda repressor-like DNA-binding domains"/>
    <property type="match status" value="1"/>
</dbReference>
<dbReference type="CDD" id="cd00093">
    <property type="entry name" value="HTH_XRE"/>
    <property type="match status" value="1"/>
</dbReference>
<dbReference type="Proteomes" id="UP001597458">
    <property type="component" value="Unassembled WGS sequence"/>
</dbReference>
<evidence type="ECO:0000313" key="2">
    <source>
        <dbReference type="EMBL" id="MFD2618427.1"/>
    </source>
</evidence>
<evidence type="ECO:0000259" key="1">
    <source>
        <dbReference type="SMART" id="SM00530"/>
    </source>
</evidence>
<reference evidence="3" key="1">
    <citation type="journal article" date="2019" name="Int. J. Syst. Evol. Microbiol.">
        <title>The Global Catalogue of Microorganisms (GCM) 10K type strain sequencing project: providing services to taxonomists for standard genome sequencing and annotation.</title>
        <authorList>
            <consortium name="The Broad Institute Genomics Platform"/>
            <consortium name="The Broad Institute Genome Sequencing Center for Infectious Disease"/>
            <person name="Wu L."/>
            <person name="Ma J."/>
        </authorList>
    </citation>
    <scope>NUCLEOTIDE SEQUENCE [LARGE SCALE GENOMIC DNA]</scope>
    <source>
        <strain evidence="3">TISTR 2241</strain>
    </source>
</reference>
<comment type="caution">
    <text evidence="2">The sequence shown here is derived from an EMBL/GenBank/DDBJ whole genome shotgun (WGS) entry which is preliminary data.</text>
</comment>